<sequence length="597" mass="69632">MALSGMKKYLKFLENGVTFEISIPLSFIQEYNSLDWKEYISYVCHHYCNSNHQEFEHLSTDSFIPGISYGIKEKSISYRKQTFFKDSKCHYKITVIPDSENREYSINPIDSNSLLCPEDNKTFYNDSVVAGKFVKMQELKRRNLNCERQWDKAFTTNEFGQNFIQRNYKCFKDDIVVTFKTLPRNAITLYEQDFHLNSNFCKTDLDSEIVKQITFSSCLDSSDSHTYILDSSSDYYYSQSSKQQDLNMNQHLISDLKTETDNDKSIYGLTANSSKHSHFRSKFQRISSPDPKTSNGLLNNFKQLFDENELKSLSAIKNEGTDLDFSDSQNGFERTNETLLITPYSTSSRHEMPNKIFETEERSRMILSESNYLVKCPVPYCEAIFHQIKTHMSNFHSELPKWKQKFYCDISSYNKTEMKYGCRICSLCHSIQFHMKWHLTQVHNISVKSNISKYITQTSESIILTPDKFFMEAVINAFECSQFQNGGVQCKTVVSHSGYIRDFLLTLSKDENFGKLFFGKVIGSNLSALISVLCEQKEFDQQILSEQLHSLQKFFKFLHCNLDMFLPVGTSWLHQIFPSWYILELTEREIFLVACKI</sequence>
<reference evidence="2" key="1">
    <citation type="submission" date="2025-08" db="UniProtKB">
        <authorList>
            <consortium name="RefSeq"/>
        </authorList>
    </citation>
    <scope>IDENTIFICATION</scope>
</reference>
<keyword evidence="1" id="KW-1185">Reference proteome</keyword>
<dbReference type="RefSeq" id="XP_036361704.1">
    <property type="nucleotide sequence ID" value="XM_036505811.1"/>
</dbReference>
<name>A0A7E6F1Y4_9MOLL</name>
<evidence type="ECO:0000313" key="1">
    <source>
        <dbReference type="Proteomes" id="UP000515154"/>
    </source>
</evidence>
<protein>
    <submittedName>
        <fullName evidence="2">Uncharacterized protein LOC118764784</fullName>
    </submittedName>
</protein>
<evidence type="ECO:0000313" key="2">
    <source>
        <dbReference type="RefSeq" id="XP_036361704.1"/>
    </source>
</evidence>
<dbReference type="Proteomes" id="UP000515154">
    <property type="component" value="Linkage group LG9"/>
</dbReference>
<gene>
    <name evidence="2" type="primary">LOC118764784</name>
</gene>
<proteinExistence type="predicted"/>
<accession>A0A7E6F1Y4</accession>
<organism evidence="1 2">
    <name type="scientific">Octopus sinensis</name>
    <name type="common">East Asian common octopus</name>
    <dbReference type="NCBI Taxonomy" id="2607531"/>
    <lineage>
        <taxon>Eukaryota</taxon>
        <taxon>Metazoa</taxon>
        <taxon>Spiralia</taxon>
        <taxon>Lophotrochozoa</taxon>
        <taxon>Mollusca</taxon>
        <taxon>Cephalopoda</taxon>
        <taxon>Coleoidea</taxon>
        <taxon>Octopodiformes</taxon>
        <taxon>Octopoda</taxon>
        <taxon>Incirrata</taxon>
        <taxon>Octopodidae</taxon>
        <taxon>Octopus</taxon>
    </lineage>
</organism>
<dbReference type="KEGG" id="osn:118764784"/>
<dbReference type="AlphaFoldDB" id="A0A7E6F1Y4"/>